<accession>A0AA36IPB9</accession>
<name>A0AA36IPB9_9DINO</name>
<evidence type="ECO:0000313" key="4">
    <source>
        <dbReference type="Proteomes" id="UP001178507"/>
    </source>
</evidence>
<feature type="domain" description="VWFA" evidence="2">
    <location>
        <begin position="419"/>
        <end position="576"/>
    </location>
</feature>
<dbReference type="Proteomes" id="UP001178507">
    <property type="component" value="Unassembled WGS sequence"/>
</dbReference>
<dbReference type="Pfam" id="PF13400">
    <property type="entry name" value="Tad"/>
    <property type="match status" value="1"/>
</dbReference>
<dbReference type="InterPro" id="IPR002035">
    <property type="entry name" value="VWF_A"/>
</dbReference>
<dbReference type="SUPFAM" id="SSF53300">
    <property type="entry name" value="vWA-like"/>
    <property type="match status" value="1"/>
</dbReference>
<comment type="caution">
    <text evidence="3">The sequence shown here is derived from an EMBL/GenBank/DDBJ whole genome shotgun (WGS) entry which is preliminary data.</text>
</comment>
<keyword evidence="4" id="KW-1185">Reference proteome</keyword>
<organism evidence="3 4">
    <name type="scientific">Effrenium voratum</name>
    <dbReference type="NCBI Taxonomy" id="2562239"/>
    <lineage>
        <taxon>Eukaryota</taxon>
        <taxon>Sar</taxon>
        <taxon>Alveolata</taxon>
        <taxon>Dinophyceae</taxon>
        <taxon>Suessiales</taxon>
        <taxon>Symbiodiniaceae</taxon>
        <taxon>Effrenium</taxon>
    </lineage>
</organism>
<evidence type="ECO:0000313" key="3">
    <source>
        <dbReference type="EMBL" id="CAJ1391492.1"/>
    </source>
</evidence>
<keyword evidence="1" id="KW-0472">Membrane</keyword>
<dbReference type="PROSITE" id="PS50234">
    <property type="entry name" value="VWFA"/>
    <property type="match status" value="1"/>
</dbReference>
<sequence>MVRAGSPRTDAARNEAKKMKNLFKRFAADEKGTAYIMAAFAVVPLFGMTGLAVDYTNAVRTETQIETAAQSVALHLAKRTTLNPNIPAEDLIAEGKGLMAEMVKGRTLSYDVFQVDPSSGLVRIVAKTSIDTYLMHLFGQDELTVVGRKQAQFGRRDVEVAIAIDNSGSMGNWSGGKRMIDAAKDATIVLMDAASDAMDDFDNADLRFSLVPWHTNVRVPEAYRTDSSGNDAWWIDWEGRSTGHFNYLAPYNNDGGMYFEMGPGNSGDRWQHHDPSRLVDYLPLEGDGDGVDLDALRALPGINIITRRDVFNRFSNVEWAGCFEHRHGDYRFGFDAPTLDDGDSLFVPHMAPDERDGWGGRNNYISDTGGDSNVGGNKVNNEHSRVMNTPKYAGAPSNAWGLGPNGKCNTAPMIPLTDDRDDLEDAIDDMQANGNTDLTTGLSWAMHTLTPWEPFDNAADFGEAEKILVFMTDGDNWPRNPGHYATSYSSLQYPRDDLLDKNLPNSPSQWQANGVFDDASKEFCTSIKNLGVKIYFVYFGNPSSAATQIMNHCATSSETAIAAADSQELEDAFRKIGDDIGKLRLSHYTPPED</sequence>
<protein>
    <recommendedName>
        <fullName evidence="2">VWFA domain-containing protein</fullName>
    </recommendedName>
</protein>
<keyword evidence="1" id="KW-1133">Transmembrane helix</keyword>
<reference evidence="3" key="1">
    <citation type="submission" date="2023-08" db="EMBL/GenBank/DDBJ databases">
        <authorList>
            <person name="Chen Y."/>
            <person name="Shah S."/>
            <person name="Dougan E. K."/>
            <person name="Thang M."/>
            <person name="Chan C."/>
        </authorList>
    </citation>
    <scope>NUCLEOTIDE SEQUENCE</scope>
</reference>
<evidence type="ECO:0000256" key="1">
    <source>
        <dbReference type="SAM" id="Phobius"/>
    </source>
</evidence>
<dbReference type="AlphaFoldDB" id="A0AA36IPB9"/>
<dbReference type="EMBL" id="CAUJNA010002223">
    <property type="protein sequence ID" value="CAJ1391492.1"/>
    <property type="molecule type" value="Genomic_DNA"/>
</dbReference>
<dbReference type="Gene3D" id="3.40.50.410">
    <property type="entry name" value="von Willebrand factor, type A domain"/>
    <property type="match status" value="2"/>
</dbReference>
<dbReference type="InterPro" id="IPR036465">
    <property type="entry name" value="vWFA_dom_sf"/>
</dbReference>
<keyword evidence="1" id="KW-0812">Transmembrane</keyword>
<proteinExistence type="predicted"/>
<dbReference type="InterPro" id="IPR028087">
    <property type="entry name" value="Tad_N"/>
</dbReference>
<feature type="transmembrane region" description="Helical" evidence="1">
    <location>
        <begin position="34"/>
        <end position="53"/>
    </location>
</feature>
<evidence type="ECO:0000259" key="2">
    <source>
        <dbReference type="PROSITE" id="PS50234"/>
    </source>
</evidence>
<gene>
    <name evidence="3" type="ORF">EVOR1521_LOCUS16756</name>
</gene>